<protein>
    <submittedName>
        <fullName evidence="2">Uncharacterized protein</fullName>
    </submittedName>
</protein>
<accession>A0AAD3MNP0</accession>
<name>A0AAD3MNP0_LATJO</name>
<gene>
    <name evidence="2" type="ORF">AKAME5_000972100</name>
</gene>
<dbReference type="EMBL" id="BRZM01000030">
    <property type="protein sequence ID" value="GLD57505.1"/>
    <property type="molecule type" value="Genomic_DNA"/>
</dbReference>
<keyword evidence="3" id="KW-1185">Reference proteome</keyword>
<feature type="region of interest" description="Disordered" evidence="1">
    <location>
        <begin position="79"/>
        <end position="170"/>
    </location>
</feature>
<feature type="compositionally biased region" description="Low complexity" evidence="1">
    <location>
        <begin position="147"/>
        <end position="163"/>
    </location>
</feature>
<evidence type="ECO:0000313" key="3">
    <source>
        <dbReference type="Proteomes" id="UP001279410"/>
    </source>
</evidence>
<evidence type="ECO:0000313" key="2">
    <source>
        <dbReference type="EMBL" id="GLD57505.1"/>
    </source>
</evidence>
<evidence type="ECO:0000256" key="1">
    <source>
        <dbReference type="SAM" id="MobiDB-lite"/>
    </source>
</evidence>
<comment type="caution">
    <text evidence="2">The sequence shown here is derived from an EMBL/GenBank/DDBJ whole genome shotgun (WGS) entry which is preliminary data.</text>
</comment>
<reference evidence="2" key="1">
    <citation type="submission" date="2022-08" db="EMBL/GenBank/DDBJ databases">
        <title>Genome sequencing of akame (Lates japonicus).</title>
        <authorList>
            <person name="Hashiguchi Y."/>
            <person name="Takahashi H."/>
        </authorList>
    </citation>
    <scope>NUCLEOTIDE SEQUENCE</scope>
    <source>
        <strain evidence="2">Kochi</strain>
    </source>
</reference>
<sequence>MLQIVTDHLRIICLQSHYHCGSLNHSHTSTNHKTKRDFRPITLHPGNTTSRLSSHACCVPSTVPARFFRNSAVNHLMAKEKSLKLGSNPPKRKKLGSDAGGAHAEESMGAEVKKKRKKMQVEEVPVQIQTNTADDKKQKKDKKRKQNQVTEQTQTKQTQVRTLTAEDVSL</sequence>
<dbReference type="Proteomes" id="UP001279410">
    <property type="component" value="Unassembled WGS sequence"/>
</dbReference>
<dbReference type="AlphaFoldDB" id="A0AAD3MNP0"/>
<proteinExistence type="predicted"/>
<organism evidence="2 3">
    <name type="scientific">Lates japonicus</name>
    <name type="common">Japanese lates</name>
    <dbReference type="NCBI Taxonomy" id="270547"/>
    <lineage>
        <taxon>Eukaryota</taxon>
        <taxon>Metazoa</taxon>
        <taxon>Chordata</taxon>
        <taxon>Craniata</taxon>
        <taxon>Vertebrata</taxon>
        <taxon>Euteleostomi</taxon>
        <taxon>Actinopterygii</taxon>
        <taxon>Neopterygii</taxon>
        <taxon>Teleostei</taxon>
        <taxon>Neoteleostei</taxon>
        <taxon>Acanthomorphata</taxon>
        <taxon>Carangaria</taxon>
        <taxon>Carangaria incertae sedis</taxon>
        <taxon>Centropomidae</taxon>
        <taxon>Lates</taxon>
    </lineage>
</organism>